<keyword evidence="3" id="KW-1185">Reference proteome</keyword>
<organism evidence="1 3">
    <name type="scientific">Durusdinium trenchii</name>
    <dbReference type="NCBI Taxonomy" id="1381693"/>
    <lineage>
        <taxon>Eukaryota</taxon>
        <taxon>Sar</taxon>
        <taxon>Alveolata</taxon>
        <taxon>Dinophyceae</taxon>
        <taxon>Suessiales</taxon>
        <taxon>Symbiodiniaceae</taxon>
        <taxon>Durusdinium</taxon>
    </lineage>
</organism>
<proteinExistence type="predicted"/>
<name>A0ABP0MCG5_9DINO</name>
<evidence type="ECO:0000313" key="2">
    <source>
        <dbReference type="EMBL" id="CAK9047855.1"/>
    </source>
</evidence>
<dbReference type="EMBL" id="CAXAMN010016324">
    <property type="protein sequence ID" value="CAK9047855.1"/>
    <property type="molecule type" value="Genomic_DNA"/>
</dbReference>
<sequence length="142" mass="15407">MGPHADAVMLTLSSGVPCRSSFFSLFGSKEEEPEVPSLPEGDCPKLRPAQLPRASCPAVGAEMEIRRREGLGKDNGGCAAQPPACCEAARRAEAAAKMVQDQIRGNPFLRWMQMQQIPAALLLLPSDVTTVRLKARCKRDFL</sequence>
<reference evidence="1 3" key="1">
    <citation type="submission" date="2024-02" db="EMBL/GenBank/DDBJ databases">
        <authorList>
            <person name="Chen Y."/>
            <person name="Shah S."/>
            <person name="Dougan E. K."/>
            <person name="Thang M."/>
            <person name="Chan C."/>
        </authorList>
    </citation>
    <scope>NUCLEOTIDE SEQUENCE [LARGE SCALE GENOMIC DNA]</scope>
</reference>
<accession>A0ABP0MCG5</accession>
<comment type="caution">
    <text evidence="1">The sequence shown here is derived from an EMBL/GenBank/DDBJ whole genome shotgun (WGS) entry which is preliminary data.</text>
</comment>
<protein>
    <submittedName>
        <fullName evidence="1">Uncharacterized protein</fullName>
    </submittedName>
</protein>
<evidence type="ECO:0000313" key="3">
    <source>
        <dbReference type="Proteomes" id="UP001642484"/>
    </source>
</evidence>
<dbReference type="Proteomes" id="UP001642484">
    <property type="component" value="Unassembled WGS sequence"/>
</dbReference>
<gene>
    <name evidence="1" type="ORF">CCMP2556_LOCUS24695</name>
    <name evidence="2" type="ORF">CCMP2556_LOCUS24703</name>
</gene>
<evidence type="ECO:0000313" key="1">
    <source>
        <dbReference type="EMBL" id="CAK9047840.1"/>
    </source>
</evidence>
<dbReference type="EMBL" id="CAXAMN010016313">
    <property type="protein sequence ID" value="CAK9047840.1"/>
    <property type="molecule type" value="Genomic_DNA"/>
</dbReference>